<sequence length="48" mass="5152">MLVAYLAVLKMSTLPYEQCLAPLGGLINVGALSFTKDIRLVPSSMVQV</sequence>
<name>H6QAW3_PYROT</name>
<evidence type="ECO:0000313" key="1">
    <source>
        <dbReference type="EMBL" id="AFA39886.1"/>
    </source>
</evidence>
<gene>
    <name evidence="1" type="ordered locus">Pogu_1859</name>
</gene>
<dbReference type="EMBL" id="CP003316">
    <property type="protein sequence ID" value="AFA39886.1"/>
    <property type="molecule type" value="Genomic_DNA"/>
</dbReference>
<accession>H6QAW3</accession>
<dbReference type="KEGG" id="pog:Pogu_1859"/>
<proteinExistence type="predicted"/>
<dbReference type="HOGENOM" id="CLU_3148121_0_0_2"/>
<dbReference type="Proteomes" id="UP000009062">
    <property type="component" value="Chromosome"/>
</dbReference>
<organism evidence="1 2">
    <name type="scientific">Pyrobaculum oguniense (strain DSM 13380 / JCM 10595 / TE7)</name>
    <dbReference type="NCBI Taxonomy" id="698757"/>
    <lineage>
        <taxon>Archaea</taxon>
        <taxon>Thermoproteota</taxon>
        <taxon>Thermoprotei</taxon>
        <taxon>Thermoproteales</taxon>
        <taxon>Thermoproteaceae</taxon>
        <taxon>Pyrobaculum</taxon>
    </lineage>
</organism>
<dbReference type="STRING" id="698757.Pogu_1859"/>
<evidence type="ECO:0000313" key="2">
    <source>
        <dbReference type="Proteomes" id="UP000009062"/>
    </source>
</evidence>
<keyword evidence="2" id="KW-1185">Reference proteome</keyword>
<protein>
    <submittedName>
        <fullName evidence="1">Uncharacterized protein</fullName>
    </submittedName>
</protein>
<reference evidence="1 2" key="1">
    <citation type="journal article" date="2012" name="Stand. Genomic Sci.">
        <title>Complete genome sequence of Pyrobaculum oguniense.</title>
        <authorList>
            <person name="Bernick D.L."/>
            <person name="Karplus K."/>
            <person name="Lui L.M."/>
            <person name="Coker J.K."/>
            <person name="Murphy J.N."/>
            <person name="Chan P.P."/>
            <person name="Cozen A.E."/>
            <person name="Lowe T.M."/>
        </authorList>
    </citation>
    <scope>NUCLEOTIDE SEQUENCE [LARGE SCALE GENOMIC DNA]</scope>
    <source>
        <strain evidence="1 2">TE7</strain>
    </source>
</reference>
<dbReference type="AlphaFoldDB" id="H6QAW3"/>